<keyword evidence="8" id="KW-0325">Glycoprotein</keyword>
<dbReference type="GO" id="GO:0046872">
    <property type="term" value="F:metal ion binding"/>
    <property type="evidence" value="ECO:0007669"/>
    <property type="project" value="UniProtKB-KW"/>
</dbReference>
<gene>
    <name evidence="12" type="ORF">ES332_D05G352700v1</name>
</gene>
<dbReference type="InterPro" id="IPR012334">
    <property type="entry name" value="Pectin_lyas_fold"/>
</dbReference>
<keyword evidence="9 10" id="KW-0456">Lyase</keyword>
<dbReference type="SMART" id="SM00656">
    <property type="entry name" value="Amb_all"/>
    <property type="match status" value="2"/>
</dbReference>
<dbReference type="InterPro" id="IPR011050">
    <property type="entry name" value="Pectin_lyase_fold/virulence"/>
</dbReference>
<evidence type="ECO:0000256" key="5">
    <source>
        <dbReference type="ARBA" id="ARBA00022723"/>
    </source>
</evidence>
<dbReference type="Pfam" id="PF04431">
    <property type="entry name" value="Pec_lyase_N"/>
    <property type="match status" value="1"/>
</dbReference>
<evidence type="ECO:0000256" key="10">
    <source>
        <dbReference type="RuleBase" id="RU361123"/>
    </source>
</evidence>
<name>A0A5D2L3X6_GOSTO</name>
<dbReference type="InterPro" id="IPR007524">
    <property type="entry name" value="Pec_lyase_N"/>
</dbReference>
<evidence type="ECO:0000256" key="3">
    <source>
        <dbReference type="ARBA" id="ARBA00010980"/>
    </source>
</evidence>
<dbReference type="Pfam" id="PF00544">
    <property type="entry name" value="Pectate_lyase_4"/>
    <property type="match status" value="2"/>
</dbReference>
<evidence type="ECO:0000256" key="9">
    <source>
        <dbReference type="ARBA" id="ARBA00023239"/>
    </source>
</evidence>
<evidence type="ECO:0000256" key="4">
    <source>
        <dbReference type="ARBA" id="ARBA00012272"/>
    </source>
</evidence>
<evidence type="ECO:0000259" key="11">
    <source>
        <dbReference type="SMART" id="SM00656"/>
    </source>
</evidence>
<evidence type="ECO:0000256" key="1">
    <source>
        <dbReference type="ARBA" id="ARBA00000695"/>
    </source>
</evidence>
<evidence type="ECO:0000313" key="13">
    <source>
        <dbReference type="Proteomes" id="UP000322667"/>
    </source>
</evidence>
<feature type="domain" description="Pectate lyase" evidence="11">
    <location>
        <begin position="70"/>
        <end position="236"/>
    </location>
</feature>
<keyword evidence="6" id="KW-0732">Signal</keyword>
<dbReference type="PANTHER" id="PTHR31683:SF208">
    <property type="entry name" value="PECTATE LYASE"/>
    <property type="match status" value="1"/>
</dbReference>
<protein>
    <recommendedName>
        <fullName evidence="4 10">Pectate lyase</fullName>
        <ecNumber evidence="4 10">4.2.2.2</ecNumber>
    </recommendedName>
</protein>
<evidence type="ECO:0000313" key="12">
    <source>
        <dbReference type="EMBL" id="TYH73786.1"/>
    </source>
</evidence>
<keyword evidence="5 10" id="KW-0479">Metal-binding</keyword>
<dbReference type="InterPro" id="IPR045032">
    <property type="entry name" value="PEL"/>
</dbReference>
<evidence type="ECO:0000256" key="2">
    <source>
        <dbReference type="ARBA" id="ARBA00005220"/>
    </source>
</evidence>
<dbReference type="InterPro" id="IPR002022">
    <property type="entry name" value="Pec_lyase"/>
</dbReference>
<keyword evidence="7 10" id="KW-0106">Calcium</keyword>
<organism evidence="12 13">
    <name type="scientific">Gossypium tomentosum</name>
    <name type="common">Hawaiian cotton</name>
    <name type="synonym">Gossypium sandvicense</name>
    <dbReference type="NCBI Taxonomy" id="34277"/>
    <lineage>
        <taxon>Eukaryota</taxon>
        <taxon>Viridiplantae</taxon>
        <taxon>Streptophyta</taxon>
        <taxon>Embryophyta</taxon>
        <taxon>Tracheophyta</taxon>
        <taxon>Spermatophyta</taxon>
        <taxon>Magnoliopsida</taxon>
        <taxon>eudicotyledons</taxon>
        <taxon>Gunneridae</taxon>
        <taxon>Pentapetalae</taxon>
        <taxon>rosids</taxon>
        <taxon>malvids</taxon>
        <taxon>Malvales</taxon>
        <taxon>Malvaceae</taxon>
        <taxon>Malvoideae</taxon>
        <taxon>Gossypium</taxon>
    </lineage>
</organism>
<dbReference type="EMBL" id="CM017627">
    <property type="protein sequence ID" value="TYH73786.1"/>
    <property type="molecule type" value="Genomic_DNA"/>
</dbReference>
<dbReference type="SUPFAM" id="SSF51126">
    <property type="entry name" value="Pectin lyase-like"/>
    <property type="match status" value="2"/>
</dbReference>
<evidence type="ECO:0000256" key="6">
    <source>
        <dbReference type="ARBA" id="ARBA00022729"/>
    </source>
</evidence>
<accession>A0A5D2L3X6</accession>
<feature type="domain" description="Pectate lyase" evidence="11">
    <location>
        <begin position="415"/>
        <end position="593"/>
    </location>
</feature>
<dbReference type="Proteomes" id="UP000322667">
    <property type="component" value="Chromosome D05"/>
</dbReference>
<dbReference type="Gene3D" id="2.160.20.10">
    <property type="entry name" value="Single-stranded right-handed beta-helix, Pectin lyase-like"/>
    <property type="match status" value="3"/>
</dbReference>
<sequence>MTSTGRHENWKPLRTWTRPITPTRRRWSAITMTTSLGPCSSFISPKGCWHNRKRVPVRFTNHVDSCRRCDPDWEKNRKKLADCAPGFARGTTSGKDGEFYVVTDLIDNAADPKPGTLRHAATQTGPHWITFKGSMTIKLQQKLIVTSDKTIDARGANVEVCNGAASDSYSADKKMQVTVDLNHFGKGLVARMPRCRFGFIHVVNNDYNHWFLYAIGGTNNPTIISQGNRYSAPGFGAKEVTCRGLLKSAQWKNWNWVSQGDHFESGAVFTPSGNPSASKRFGADKMMPFKPGQMVPELKNYSFFLFLFVVIIPTLEDHITEYDEYWTARELEAIKNLDKAYHSNPDCWRCDPDWEKNRKKLADCAPGFAQGTTGGKDGEFYVVTDPIDNAADPKPGTLRHAVTQTGPLWITFKGSMTIKLQQELIVTSDKTIDSRGANVEVCNGAGITIQFAKNITIHGLQIHHIIPSKGGKIKDGENHHGLRGDSDGDGVSLFGATNVWLDHLSLHHCADGLIDVVILFGASDSYSADKKMQVTVDLNHFGKGLVERMPRCRFGFIHVINNDYNHWFLYAIGGTNNPTIISQGNRYSSPGFWAKEVTCRGLLKSAQWRNWNWVSQGDHFESGAIFTPSGNPSASKRFGADKMMPFKPGQMVPELKKYAGPLSCSIGRPC</sequence>
<reference evidence="12 13" key="1">
    <citation type="submission" date="2019-07" db="EMBL/GenBank/DDBJ databases">
        <title>WGS assembly of Gossypium tomentosum.</title>
        <authorList>
            <person name="Chen Z.J."/>
            <person name="Sreedasyam A."/>
            <person name="Ando A."/>
            <person name="Song Q."/>
            <person name="De L."/>
            <person name="Hulse-Kemp A."/>
            <person name="Ding M."/>
            <person name="Ye W."/>
            <person name="Kirkbride R."/>
            <person name="Jenkins J."/>
            <person name="Plott C."/>
            <person name="Lovell J."/>
            <person name="Lin Y.-M."/>
            <person name="Vaughn R."/>
            <person name="Liu B."/>
            <person name="Li W."/>
            <person name="Simpson S."/>
            <person name="Scheffler B."/>
            <person name="Saski C."/>
            <person name="Grover C."/>
            <person name="Hu G."/>
            <person name="Conover J."/>
            <person name="Carlson J."/>
            <person name="Shu S."/>
            <person name="Boston L."/>
            <person name="Williams M."/>
            <person name="Peterson D."/>
            <person name="Mcgee K."/>
            <person name="Jones D."/>
            <person name="Wendel J."/>
            <person name="Stelly D."/>
            <person name="Grimwood J."/>
            <person name="Schmutz J."/>
        </authorList>
    </citation>
    <scope>NUCLEOTIDE SEQUENCE [LARGE SCALE GENOMIC DNA]</scope>
    <source>
        <strain evidence="12">7179.01</strain>
    </source>
</reference>
<dbReference type="PRINTS" id="PR00807">
    <property type="entry name" value="AMBALLERGEN"/>
</dbReference>
<dbReference type="GO" id="GO:0045490">
    <property type="term" value="P:pectin catabolic process"/>
    <property type="evidence" value="ECO:0007669"/>
    <property type="project" value="UniProtKB-UniPathway"/>
</dbReference>
<dbReference type="PANTHER" id="PTHR31683">
    <property type="entry name" value="PECTATE LYASE 18-RELATED"/>
    <property type="match status" value="1"/>
</dbReference>
<comment type="catalytic activity">
    <reaction evidence="1 10">
        <text>Eliminative cleavage of (1-&gt;4)-alpha-D-galacturonan to give oligosaccharides with 4-deoxy-alpha-D-galact-4-enuronosyl groups at their non-reducing ends.</text>
        <dbReference type="EC" id="4.2.2.2"/>
    </reaction>
</comment>
<dbReference type="UniPathway" id="UPA00545">
    <property type="reaction ID" value="UER00824"/>
</dbReference>
<dbReference type="EC" id="4.2.2.2" evidence="4 10"/>
<dbReference type="InterPro" id="IPR018082">
    <property type="entry name" value="AmbAllergen"/>
</dbReference>
<proteinExistence type="inferred from homology"/>
<keyword evidence="13" id="KW-1185">Reference proteome</keyword>
<comment type="similarity">
    <text evidence="3 10">Belongs to the polysaccharide lyase 1 family.</text>
</comment>
<dbReference type="AlphaFoldDB" id="A0A5D2L3X6"/>
<evidence type="ECO:0000256" key="7">
    <source>
        <dbReference type="ARBA" id="ARBA00022837"/>
    </source>
</evidence>
<comment type="pathway">
    <text evidence="2 10">Glycan metabolism; pectin degradation; 2-dehydro-3-deoxy-D-gluconate from pectin: step 2/5.</text>
</comment>
<comment type="cofactor">
    <cofactor evidence="10">
        <name>Ca(2+)</name>
        <dbReference type="ChEBI" id="CHEBI:29108"/>
    </cofactor>
    <text evidence="10">Binds 1 Ca(2+) ion. Required for its activity.</text>
</comment>
<evidence type="ECO:0000256" key="8">
    <source>
        <dbReference type="ARBA" id="ARBA00023180"/>
    </source>
</evidence>
<dbReference type="GO" id="GO:0030570">
    <property type="term" value="F:pectate lyase activity"/>
    <property type="evidence" value="ECO:0007669"/>
    <property type="project" value="UniProtKB-EC"/>
</dbReference>